<comment type="caution">
    <text evidence="1">The sequence shown here is derived from an EMBL/GenBank/DDBJ whole genome shotgun (WGS) entry which is preliminary data.</text>
</comment>
<sequence length="316" mass="37269">TQEIKEAIKEIVQEVKPNEENYKEIKEQNEGNIKNVQEVFELNPWLLEKLTDEQLKTEFIKLLYNREHLTGRLLTELREKHLLSEENKILDKGVRYKNKEITRICVSKCYPFDSIRHLDKIEINLEEVKNVLFEEVGKDEKKDKKFHYGTNHVRKYSPLLNEIKELCKESGQKELLIKQLQEENKKLIGQINKECNYKLYLSQTVCFASGLMGNEILVNKSNFPSSKLQLAGRKIKIDNDLLCYLSSPDDVLFAGVRLIELSAEQKLDRQSELRSQEHQTARREIELLIRQKREIPKEAFVIAREHSFPKEKVYQI</sequence>
<evidence type="ECO:0000313" key="1">
    <source>
        <dbReference type="EMBL" id="CAG8752936.1"/>
    </source>
</evidence>
<proteinExistence type="predicted"/>
<dbReference type="EMBL" id="CAJVQC010033071">
    <property type="protein sequence ID" value="CAG8752936.1"/>
    <property type="molecule type" value="Genomic_DNA"/>
</dbReference>
<accession>A0ACA9QN91</accession>
<dbReference type="Proteomes" id="UP000789920">
    <property type="component" value="Unassembled WGS sequence"/>
</dbReference>
<organism evidence="1 2">
    <name type="scientific">Racocetra persica</name>
    <dbReference type="NCBI Taxonomy" id="160502"/>
    <lineage>
        <taxon>Eukaryota</taxon>
        <taxon>Fungi</taxon>
        <taxon>Fungi incertae sedis</taxon>
        <taxon>Mucoromycota</taxon>
        <taxon>Glomeromycotina</taxon>
        <taxon>Glomeromycetes</taxon>
        <taxon>Diversisporales</taxon>
        <taxon>Gigasporaceae</taxon>
        <taxon>Racocetra</taxon>
    </lineage>
</organism>
<keyword evidence="2" id="KW-1185">Reference proteome</keyword>
<reference evidence="1" key="1">
    <citation type="submission" date="2021-06" db="EMBL/GenBank/DDBJ databases">
        <authorList>
            <person name="Kallberg Y."/>
            <person name="Tangrot J."/>
            <person name="Rosling A."/>
        </authorList>
    </citation>
    <scope>NUCLEOTIDE SEQUENCE</scope>
    <source>
        <strain evidence="1">MA461A</strain>
    </source>
</reference>
<gene>
    <name evidence="1" type="ORF">RPERSI_LOCUS14388</name>
</gene>
<protein>
    <submittedName>
        <fullName evidence="1">6264_t:CDS:1</fullName>
    </submittedName>
</protein>
<feature type="non-terminal residue" evidence="1">
    <location>
        <position position="1"/>
    </location>
</feature>
<name>A0ACA9QN91_9GLOM</name>
<evidence type="ECO:0000313" key="2">
    <source>
        <dbReference type="Proteomes" id="UP000789920"/>
    </source>
</evidence>